<evidence type="ECO:0000313" key="2">
    <source>
        <dbReference type="EMBL" id="MDT0441752.1"/>
    </source>
</evidence>
<protein>
    <recommendedName>
        <fullName evidence="4">Secreted protein</fullName>
    </recommendedName>
</protein>
<name>A0ABU2RYB9_9ACTN</name>
<feature type="chain" id="PRO_5046078867" description="Secreted protein" evidence="1">
    <location>
        <begin position="27"/>
        <end position="254"/>
    </location>
</feature>
<dbReference type="RefSeq" id="WP_311615815.1">
    <property type="nucleotide sequence ID" value="NZ_JAVREV010000002.1"/>
</dbReference>
<dbReference type="Proteomes" id="UP001183615">
    <property type="component" value="Unassembled WGS sequence"/>
</dbReference>
<organism evidence="2 3">
    <name type="scientific">Streptomyces johnsoniae</name>
    <dbReference type="NCBI Taxonomy" id="3075532"/>
    <lineage>
        <taxon>Bacteria</taxon>
        <taxon>Bacillati</taxon>
        <taxon>Actinomycetota</taxon>
        <taxon>Actinomycetes</taxon>
        <taxon>Kitasatosporales</taxon>
        <taxon>Streptomycetaceae</taxon>
        <taxon>Streptomyces</taxon>
    </lineage>
</organism>
<dbReference type="EMBL" id="JAVREV010000002">
    <property type="protein sequence ID" value="MDT0441752.1"/>
    <property type="molecule type" value="Genomic_DNA"/>
</dbReference>
<keyword evidence="3" id="KW-1185">Reference proteome</keyword>
<feature type="signal peptide" evidence="1">
    <location>
        <begin position="1"/>
        <end position="26"/>
    </location>
</feature>
<evidence type="ECO:0000256" key="1">
    <source>
        <dbReference type="SAM" id="SignalP"/>
    </source>
</evidence>
<proteinExistence type="predicted"/>
<gene>
    <name evidence="2" type="ORF">RM779_03940</name>
</gene>
<evidence type="ECO:0008006" key="4">
    <source>
        <dbReference type="Google" id="ProtNLM"/>
    </source>
</evidence>
<reference evidence="3" key="1">
    <citation type="submission" date="2023-07" db="EMBL/GenBank/DDBJ databases">
        <title>30 novel species of actinomycetes from the DSMZ collection.</title>
        <authorList>
            <person name="Nouioui I."/>
        </authorList>
    </citation>
    <scope>NUCLEOTIDE SEQUENCE [LARGE SCALE GENOMIC DNA]</scope>
    <source>
        <strain evidence="3">DSM 41886</strain>
    </source>
</reference>
<comment type="caution">
    <text evidence="2">The sequence shown here is derived from an EMBL/GenBank/DDBJ whole genome shotgun (WGS) entry which is preliminary data.</text>
</comment>
<accession>A0ABU2RYB9</accession>
<sequence>MRRGAVLTTAALVVATALTLTGAADADAAPAPDACVPAITVDTEAGAGDLLALIDGLRTAGASPAAVDAALAERACLTRADDPGLPPAEDVAVAAPDVYSIGVVNGRERWVAITAWEWQALPGAPMTGDQAVTTWFDAPVSPVLQVVHYQGATAEFPNTSREDAAAVGPHGVGFLLPPEKSATDMNVATGRSALVFEGTGTCTDLTAHGAFAHAWNDTGVTGLTIDAAGVTFDWSHTADRALALSEPAEVPDVC</sequence>
<evidence type="ECO:0000313" key="3">
    <source>
        <dbReference type="Proteomes" id="UP001183615"/>
    </source>
</evidence>
<keyword evidence="1" id="KW-0732">Signal</keyword>